<name>A0ACC0ZW34_9ROSI</name>
<organism evidence="1 2">
    <name type="scientific">Pistacia atlantica</name>
    <dbReference type="NCBI Taxonomy" id="434234"/>
    <lineage>
        <taxon>Eukaryota</taxon>
        <taxon>Viridiplantae</taxon>
        <taxon>Streptophyta</taxon>
        <taxon>Embryophyta</taxon>
        <taxon>Tracheophyta</taxon>
        <taxon>Spermatophyta</taxon>
        <taxon>Magnoliopsida</taxon>
        <taxon>eudicotyledons</taxon>
        <taxon>Gunneridae</taxon>
        <taxon>Pentapetalae</taxon>
        <taxon>rosids</taxon>
        <taxon>malvids</taxon>
        <taxon>Sapindales</taxon>
        <taxon>Anacardiaceae</taxon>
        <taxon>Pistacia</taxon>
    </lineage>
</organism>
<keyword evidence="2" id="KW-1185">Reference proteome</keyword>
<dbReference type="Proteomes" id="UP001164250">
    <property type="component" value="Chromosome 15"/>
</dbReference>
<comment type="caution">
    <text evidence="1">The sequence shown here is derived from an EMBL/GenBank/DDBJ whole genome shotgun (WGS) entry which is preliminary data.</text>
</comment>
<gene>
    <name evidence="1" type="ORF">Patl1_33475</name>
</gene>
<evidence type="ECO:0000313" key="1">
    <source>
        <dbReference type="EMBL" id="KAJ0076418.1"/>
    </source>
</evidence>
<sequence length="976" mass="112388">MICIPSFPLLLQFHFLYNSEMTKHFLPNQTFPISLNLEAMEGKLKFLHGTLEATIFDATPYTPSFPFNCIVANGKPSYVTIKIDKKVVKTSYERDRVWNQTFQILCAHPCDSTITITLKSKCSILGKIHIQAHEILHEASLINGFFPLITENGKPSQELKLRFMLWFKPAVFEPSWRTVLDNGEFQGLRNASFPQRSNCNVKLYHDAHHSSTFLPPFDLCGSPGKLWEDVYRAIEGAKHLIYIAGWSLNPKMVLVRDLETDIPYAKGVKLGELLKHKAEEGVAVRIMLWDDETSLPIIMNQGVMRTHDEDAFAYFKHTKVLCKLCPRLHHKFPTLFAHHQKTITVDTRAQNSFSDREIMSFVGGLDLCDGRYDTEKHSLFHALNKESHCFDFYQINIAGASLHKGGPREPWHDVHACITGEAAWDVLTNFEQRWTKQCNPSLLFPISSIPNLVRQSNIASNSSISNARNWKVQVFRSIDHVSATQLAKNLTVEQSIHEAYVEAIRRAERFIYIENQYFIGGCHLWEKDNHSGCRNLIPIEIALKVVNKIKAKERFAVYILIPMWPEGEPESEPVQDILHWTRETMKMMYKLIGEAIKQSGEVGHPRDYLNFFCLANREEKSNGEFQPPYYPQPLTQYWNAQKHRRFMVYVHSKLHDRISKYKPKIHGWTERHRNCNRVLPAGREMEIKTTQVMEISMHTECHCGEHMWKIYSGEEVVDMEGVHLVTYPVNVTEDGFVEELGDGGSYFPDTKTLVKGKRSKVLPPIFTYIVMSSNQPTNESAHIEMKFRYFDPRNEPFNELFMVGNKICAVFMPLVILIEELIFSLAGCFDHHRPPRLQNTFSDFVRLANNSPFSVNEVEALHELFKKLSSSIVDDGLIHKEELRLALLQTSVGENMFLDRVFDLFDEKKNGVIEFEEFVRALSIFHPCTSTDKKIDFAFRLYDLKETGYIEPEEVSQANGSCHLTGIRPATSERIA</sequence>
<dbReference type="EMBL" id="CM047910">
    <property type="protein sequence ID" value="KAJ0076418.1"/>
    <property type="molecule type" value="Genomic_DNA"/>
</dbReference>
<reference evidence="2" key="1">
    <citation type="journal article" date="2023" name="G3 (Bethesda)">
        <title>Genome assembly and association tests identify interacting loci associated with vigor, precocity, and sex in interspecific pistachio rootstocks.</title>
        <authorList>
            <person name="Palmer W."/>
            <person name="Jacygrad E."/>
            <person name="Sagayaradj S."/>
            <person name="Cavanaugh K."/>
            <person name="Han R."/>
            <person name="Bertier L."/>
            <person name="Beede B."/>
            <person name="Kafkas S."/>
            <person name="Golino D."/>
            <person name="Preece J."/>
            <person name="Michelmore R."/>
        </authorList>
    </citation>
    <scope>NUCLEOTIDE SEQUENCE [LARGE SCALE GENOMIC DNA]</scope>
</reference>
<evidence type="ECO:0000313" key="2">
    <source>
        <dbReference type="Proteomes" id="UP001164250"/>
    </source>
</evidence>
<protein>
    <submittedName>
        <fullName evidence="1">Uncharacterized protein</fullName>
    </submittedName>
</protein>
<proteinExistence type="predicted"/>
<accession>A0ACC0ZW34</accession>